<evidence type="ECO:0000313" key="2">
    <source>
        <dbReference type="Proteomes" id="UP000621516"/>
    </source>
</evidence>
<sequence>MSIFSIFVIMATIFDYNPTPQELKNLFGDLTLSKDTYLSEFDTHAYAWDLCLLFHLRNDSNNLNKVLETLDPLTKQDFYRTVEHT</sequence>
<name>A0A8J6PYK3_9FLAO</name>
<dbReference type="Proteomes" id="UP000621516">
    <property type="component" value="Unassembled WGS sequence"/>
</dbReference>
<protein>
    <submittedName>
        <fullName evidence="1">Uncharacterized protein</fullName>
    </submittedName>
</protein>
<gene>
    <name evidence="1" type="ORF">ICJ85_01245</name>
</gene>
<dbReference type="AlphaFoldDB" id="A0A8J6PYK3"/>
<accession>A0A8J6PYK3</accession>
<dbReference type="RefSeq" id="WP_188221948.1">
    <property type="nucleotide sequence ID" value="NZ_JACVXD010000001.1"/>
</dbReference>
<dbReference type="EMBL" id="JACVXD010000001">
    <property type="protein sequence ID" value="MBD0822632.1"/>
    <property type="molecule type" value="Genomic_DNA"/>
</dbReference>
<organism evidence="1 2">
    <name type="scientific">Aestuariibaculum marinum</name>
    <dbReference type="NCBI Taxonomy" id="2683592"/>
    <lineage>
        <taxon>Bacteria</taxon>
        <taxon>Pseudomonadati</taxon>
        <taxon>Bacteroidota</taxon>
        <taxon>Flavobacteriia</taxon>
        <taxon>Flavobacteriales</taxon>
        <taxon>Flavobacteriaceae</taxon>
    </lineage>
</organism>
<comment type="caution">
    <text evidence="1">The sequence shown here is derived from an EMBL/GenBank/DDBJ whole genome shotgun (WGS) entry which is preliminary data.</text>
</comment>
<reference evidence="1 2" key="1">
    <citation type="journal article" date="2018" name="J. Microbiol.">
        <title>Aestuariibaculum marinum sp. nov., a marine bacterium isolated from seawater in South Korea.</title>
        <authorList>
            <person name="Choi J."/>
            <person name="Lee D."/>
            <person name="Jang J.H."/>
            <person name="Cha S."/>
            <person name="Seo T."/>
        </authorList>
    </citation>
    <scope>NUCLEOTIDE SEQUENCE [LARGE SCALE GENOMIC DNA]</scope>
    <source>
        <strain evidence="1 2">IP7</strain>
    </source>
</reference>
<evidence type="ECO:0000313" key="1">
    <source>
        <dbReference type="EMBL" id="MBD0822632.1"/>
    </source>
</evidence>
<proteinExistence type="predicted"/>
<keyword evidence="2" id="KW-1185">Reference proteome</keyword>